<dbReference type="SUPFAM" id="SSF48208">
    <property type="entry name" value="Six-hairpin glycosidases"/>
    <property type="match status" value="1"/>
</dbReference>
<dbReference type="WBParaSite" id="PSAMB.scaffold1729size28327.g14715.t1">
    <property type="protein sequence ID" value="PSAMB.scaffold1729size28327.g14715.t1"/>
    <property type="gene ID" value="PSAMB.scaffold1729size28327.g14715"/>
</dbReference>
<dbReference type="InterPro" id="IPR005198">
    <property type="entry name" value="Glyco_hydro_76"/>
</dbReference>
<name>A0A914VAG9_9BILA</name>
<dbReference type="InterPro" id="IPR008928">
    <property type="entry name" value="6-hairpin_glycosidase_sf"/>
</dbReference>
<dbReference type="PANTHER" id="PTHR47791">
    <property type="entry name" value="MEIOTICALLY UP-REGULATED GENE 191 PROTEIN"/>
    <property type="match status" value="1"/>
</dbReference>
<sequence>MTAKWLAVAQFLFLLAKGACSDDRDVNRVTNRRFGDAQSAQWTNYSAALITVLNNKWYSADLMQWTDATGKELDVWNTWNALEAIIDYANYSGDATFDKVFQAVSSNFFLLIEAQTSGNDDAAWAGIALLKAYRKSPSRFYLAGAMDVFAQLVTFWDSTCNGGVWWNLKRTYKNAITNELFLVLAIDLYEQTHEVSYFDWAIRAYNWFMASGMLNSDNLINDGLTDDCANNGQTTWTYNQGVILGGLAGLARIQPQNASVYLGLADRIARAVVAHLTMNSADGRAILKEPVVHSSDGEQFKGVYMRYLGQLLTATTDASAKAAYARFILENADYVWNSVRNNDSEVAAVWIGQRHQPPWLDAIAQTSAVDLMNAAILAGRI</sequence>
<dbReference type="AlphaFoldDB" id="A0A914VAG9"/>
<evidence type="ECO:0000313" key="3">
    <source>
        <dbReference type="WBParaSite" id="PSAMB.scaffold1729size28327.g14715.t1"/>
    </source>
</evidence>
<proteinExistence type="predicted"/>
<feature type="signal peptide" evidence="1">
    <location>
        <begin position="1"/>
        <end position="21"/>
    </location>
</feature>
<dbReference type="InterPro" id="IPR053169">
    <property type="entry name" value="MUG_Protein"/>
</dbReference>
<protein>
    <submittedName>
        <fullName evidence="3">Glycoside hydrolase family 76 protein</fullName>
    </submittedName>
</protein>
<evidence type="ECO:0000256" key="1">
    <source>
        <dbReference type="SAM" id="SignalP"/>
    </source>
</evidence>
<keyword evidence="2" id="KW-1185">Reference proteome</keyword>
<keyword evidence="1" id="KW-0732">Signal</keyword>
<dbReference type="Proteomes" id="UP000887566">
    <property type="component" value="Unplaced"/>
</dbReference>
<dbReference type="PANTHER" id="PTHR47791:SF1">
    <property type="entry name" value="ENDO MANNANASE, GH76 FAMILY (EUROFUNG)"/>
    <property type="match status" value="1"/>
</dbReference>
<feature type="chain" id="PRO_5037917610" evidence="1">
    <location>
        <begin position="22"/>
        <end position="381"/>
    </location>
</feature>
<reference evidence="3" key="1">
    <citation type="submission" date="2022-11" db="UniProtKB">
        <authorList>
            <consortium name="WormBaseParasite"/>
        </authorList>
    </citation>
    <scope>IDENTIFICATION</scope>
</reference>
<accession>A0A914VAG9</accession>
<organism evidence="2 3">
    <name type="scientific">Plectus sambesii</name>
    <dbReference type="NCBI Taxonomy" id="2011161"/>
    <lineage>
        <taxon>Eukaryota</taxon>
        <taxon>Metazoa</taxon>
        <taxon>Ecdysozoa</taxon>
        <taxon>Nematoda</taxon>
        <taxon>Chromadorea</taxon>
        <taxon>Plectida</taxon>
        <taxon>Plectina</taxon>
        <taxon>Plectoidea</taxon>
        <taxon>Plectidae</taxon>
        <taxon>Plectus</taxon>
    </lineage>
</organism>
<dbReference type="Pfam" id="PF03663">
    <property type="entry name" value="Glyco_hydro_76"/>
    <property type="match status" value="1"/>
</dbReference>
<evidence type="ECO:0000313" key="2">
    <source>
        <dbReference type="Proteomes" id="UP000887566"/>
    </source>
</evidence>
<dbReference type="GO" id="GO:0005975">
    <property type="term" value="P:carbohydrate metabolic process"/>
    <property type="evidence" value="ECO:0007669"/>
    <property type="project" value="InterPro"/>
</dbReference>
<dbReference type="Gene3D" id="1.50.10.20">
    <property type="match status" value="1"/>
</dbReference>